<dbReference type="InterPro" id="IPR023210">
    <property type="entry name" value="NADP_OxRdtase_dom"/>
</dbReference>
<keyword evidence="4" id="KW-1185">Reference proteome</keyword>
<dbReference type="PRINTS" id="PR00069">
    <property type="entry name" value="ALDKETRDTASE"/>
</dbReference>
<comment type="caution">
    <text evidence="3">The sequence shown here is derived from an EMBL/GenBank/DDBJ whole genome shotgun (WGS) entry which is preliminary data.</text>
</comment>
<reference evidence="4" key="1">
    <citation type="journal article" date="2019" name="Int. J. Syst. Evol. Microbiol.">
        <title>The Global Catalogue of Microorganisms (GCM) 10K type strain sequencing project: providing services to taxonomists for standard genome sequencing and annotation.</title>
        <authorList>
            <consortium name="The Broad Institute Genomics Platform"/>
            <consortium name="The Broad Institute Genome Sequencing Center for Infectious Disease"/>
            <person name="Wu L."/>
            <person name="Ma J."/>
        </authorList>
    </citation>
    <scope>NUCLEOTIDE SEQUENCE [LARGE SCALE GENOMIC DNA]</scope>
    <source>
        <strain evidence="4">CGMCC 4.7035</strain>
    </source>
</reference>
<dbReference type="InterPro" id="IPR050791">
    <property type="entry name" value="Aldo-Keto_reductase"/>
</dbReference>
<dbReference type="SUPFAM" id="SSF51430">
    <property type="entry name" value="NAD(P)-linked oxidoreductase"/>
    <property type="match status" value="1"/>
</dbReference>
<dbReference type="EMBL" id="JBHRWR010000009">
    <property type="protein sequence ID" value="MFC3574931.1"/>
    <property type="molecule type" value="Genomic_DNA"/>
</dbReference>
<proteinExistence type="predicted"/>
<evidence type="ECO:0000313" key="3">
    <source>
        <dbReference type="EMBL" id="MFC3574931.1"/>
    </source>
</evidence>
<keyword evidence="1" id="KW-0560">Oxidoreductase</keyword>
<sequence length="309" mass="33336">MAQAENSAPDAARSGRWTHDSGLGVNRIGFGAMQLPGLGVWGPPADRDNAIAVVRRAVELGVDHIDTADYYGPHVANELIREALHPYADDLVIGTKVGVVRGEDMTWPAAASPAQLRNQVEENLKGLGRDYLDIVYLRVGGDFLLPAGDTPMLESFQSLAELRDKGLIRHLGLSTVDSEQLAQAQQIAPVTAVENRFNVLDRRGGGVLQQCEQQGIAFVPYFPLGAGTFTKGHPMVQEHPSVDAVAERHGVTVQQVAIAWLLYHSPAILPIPGTSSLAHLEDNIKAADIQLTAEDVHKLDTLEFVSTLP</sequence>
<gene>
    <name evidence="3" type="ORF">ACFOZ0_16920</name>
</gene>
<dbReference type="Proteomes" id="UP001595701">
    <property type="component" value="Unassembled WGS sequence"/>
</dbReference>
<dbReference type="CDD" id="cd19088">
    <property type="entry name" value="AKR_AKR13B1"/>
    <property type="match status" value="1"/>
</dbReference>
<dbReference type="NCBIfam" id="NF007695">
    <property type="entry name" value="PRK10376.1"/>
    <property type="match status" value="1"/>
</dbReference>
<dbReference type="PANTHER" id="PTHR43625">
    <property type="entry name" value="AFLATOXIN B1 ALDEHYDE REDUCTASE"/>
    <property type="match status" value="1"/>
</dbReference>
<dbReference type="Gene3D" id="3.20.20.100">
    <property type="entry name" value="NADP-dependent oxidoreductase domain"/>
    <property type="match status" value="1"/>
</dbReference>
<evidence type="ECO:0000313" key="4">
    <source>
        <dbReference type="Proteomes" id="UP001595701"/>
    </source>
</evidence>
<accession>A0ABV7SFG9</accession>
<name>A0ABV7SFG9_9ACTN</name>
<dbReference type="PANTHER" id="PTHR43625:SF40">
    <property type="entry name" value="ALDO-KETO REDUCTASE YAKC [NADP(+)]"/>
    <property type="match status" value="1"/>
</dbReference>
<evidence type="ECO:0000256" key="1">
    <source>
        <dbReference type="ARBA" id="ARBA00023002"/>
    </source>
</evidence>
<protein>
    <submittedName>
        <fullName evidence="3">Aldo/keto reductase</fullName>
    </submittedName>
</protein>
<dbReference type="InterPro" id="IPR036812">
    <property type="entry name" value="NAD(P)_OxRdtase_dom_sf"/>
</dbReference>
<evidence type="ECO:0000259" key="2">
    <source>
        <dbReference type="Pfam" id="PF00248"/>
    </source>
</evidence>
<dbReference type="RefSeq" id="WP_310768701.1">
    <property type="nucleotide sequence ID" value="NZ_JBHRWR010000009.1"/>
</dbReference>
<dbReference type="Pfam" id="PF00248">
    <property type="entry name" value="Aldo_ket_red"/>
    <property type="match status" value="1"/>
</dbReference>
<feature type="domain" description="NADP-dependent oxidoreductase" evidence="2">
    <location>
        <begin position="27"/>
        <end position="302"/>
    </location>
</feature>
<dbReference type="InterPro" id="IPR020471">
    <property type="entry name" value="AKR"/>
</dbReference>
<organism evidence="3 4">
    <name type="scientific">Streptomyces yaanensis</name>
    <dbReference type="NCBI Taxonomy" id="1142239"/>
    <lineage>
        <taxon>Bacteria</taxon>
        <taxon>Bacillati</taxon>
        <taxon>Actinomycetota</taxon>
        <taxon>Actinomycetes</taxon>
        <taxon>Kitasatosporales</taxon>
        <taxon>Streptomycetaceae</taxon>
        <taxon>Streptomyces</taxon>
    </lineage>
</organism>